<comment type="caution">
    <text evidence="3">The sequence shown here is derived from an EMBL/GenBank/DDBJ whole genome shotgun (WGS) entry which is preliminary data.</text>
</comment>
<name>A0A510XY91_9GAMM</name>
<proteinExistence type="predicted"/>
<dbReference type="AlphaFoldDB" id="A0A510XY91"/>
<dbReference type="InterPro" id="IPR013830">
    <property type="entry name" value="SGNH_hydro"/>
</dbReference>
<feature type="transmembrane region" description="Helical" evidence="1">
    <location>
        <begin position="12"/>
        <end position="29"/>
    </location>
</feature>
<protein>
    <recommendedName>
        <fullName evidence="2">SGNH hydrolase-type esterase domain-containing protein</fullName>
    </recommendedName>
</protein>
<evidence type="ECO:0000313" key="4">
    <source>
        <dbReference type="Proteomes" id="UP000321419"/>
    </source>
</evidence>
<dbReference type="OrthoDB" id="5624617at2"/>
<sequence>MSHKPSSTTHQYSIFILSTFIIWATLISFKANAETLIPFQSQWLKNHYSERIAHFKLQPLRKGDIVFIGDSITEQGLNWAIRFNDLRVRNRGISGDMTYGVLARLNELKAAPPKAIFLKIGVNDIFNFHYIKQVKNLSSVSENIEKIVTQLNNSLPNTQIYVQSILPDHRDFITQMAQTVNQQIKTIKHAKFTYIDLHPAFLSPQGTLSETLTTDGTHLNKAGYDLWAKQLTPIMKTLK</sequence>
<evidence type="ECO:0000313" key="3">
    <source>
        <dbReference type="EMBL" id="GEK55968.1"/>
    </source>
</evidence>
<keyword evidence="1" id="KW-0812">Transmembrane</keyword>
<dbReference type="Gene3D" id="3.40.50.1110">
    <property type="entry name" value="SGNH hydrolase"/>
    <property type="match status" value="1"/>
</dbReference>
<dbReference type="GO" id="GO:0004622">
    <property type="term" value="F:phosphatidylcholine lysophospholipase activity"/>
    <property type="evidence" value="ECO:0007669"/>
    <property type="project" value="TreeGrafter"/>
</dbReference>
<organism evidence="3 4">
    <name type="scientific">Pseudoalteromonas espejiana</name>
    <dbReference type="NCBI Taxonomy" id="28107"/>
    <lineage>
        <taxon>Bacteria</taxon>
        <taxon>Pseudomonadati</taxon>
        <taxon>Pseudomonadota</taxon>
        <taxon>Gammaproteobacteria</taxon>
        <taxon>Alteromonadales</taxon>
        <taxon>Pseudoalteromonadaceae</taxon>
        <taxon>Pseudoalteromonas</taxon>
    </lineage>
</organism>
<dbReference type="InterPro" id="IPR036514">
    <property type="entry name" value="SGNH_hydro_sf"/>
</dbReference>
<dbReference type="PANTHER" id="PTHR30383">
    <property type="entry name" value="THIOESTERASE 1/PROTEASE 1/LYSOPHOSPHOLIPASE L1"/>
    <property type="match status" value="1"/>
</dbReference>
<reference evidence="3 4" key="1">
    <citation type="submission" date="2019-07" db="EMBL/GenBank/DDBJ databases">
        <title>Whole genome shotgun sequence of Pseudoalteromonas espejiana NBRC 102222.</title>
        <authorList>
            <person name="Hosoyama A."/>
            <person name="Uohara A."/>
            <person name="Ohji S."/>
            <person name="Ichikawa N."/>
        </authorList>
    </citation>
    <scope>NUCLEOTIDE SEQUENCE [LARGE SCALE GENOMIC DNA]</scope>
    <source>
        <strain evidence="3 4">NBRC 102222</strain>
    </source>
</reference>
<dbReference type="Pfam" id="PF13472">
    <property type="entry name" value="Lipase_GDSL_2"/>
    <property type="match status" value="1"/>
</dbReference>
<dbReference type="SUPFAM" id="SSF52266">
    <property type="entry name" value="SGNH hydrolase"/>
    <property type="match status" value="1"/>
</dbReference>
<dbReference type="InterPro" id="IPR051532">
    <property type="entry name" value="Ester_Hydrolysis_Enzymes"/>
</dbReference>
<keyword evidence="4" id="KW-1185">Reference proteome</keyword>
<keyword evidence="1" id="KW-1133">Transmembrane helix</keyword>
<gene>
    <name evidence="3" type="ORF">PES01_28130</name>
</gene>
<feature type="domain" description="SGNH hydrolase-type esterase" evidence="2">
    <location>
        <begin position="67"/>
        <end position="226"/>
    </location>
</feature>
<accession>A0A510XY91</accession>
<evidence type="ECO:0000259" key="2">
    <source>
        <dbReference type="Pfam" id="PF13472"/>
    </source>
</evidence>
<dbReference type="Proteomes" id="UP000321419">
    <property type="component" value="Unassembled WGS sequence"/>
</dbReference>
<dbReference type="EMBL" id="BJUM01000029">
    <property type="protein sequence ID" value="GEK55968.1"/>
    <property type="molecule type" value="Genomic_DNA"/>
</dbReference>
<evidence type="ECO:0000256" key="1">
    <source>
        <dbReference type="SAM" id="Phobius"/>
    </source>
</evidence>
<dbReference type="RefSeq" id="WP_089346804.1">
    <property type="nucleotide sequence ID" value="NZ_BJUM01000029.1"/>
</dbReference>
<keyword evidence="1" id="KW-0472">Membrane</keyword>
<dbReference type="PANTHER" id="PTHR30383:SF5">
    <property type="entry name" value="SGNH HYDROLASE-TYPE ESTERASE DOMAIN-CONTAINING PROTEIN"/>
    <property type="match status" value="1"/>
</dbReference>